<comment type="caution">
    <text evidence="1">The sequence shown here is derived from an EMBL/GenBank/DDBJ whole genome shotgun (WGS) entry which is preliminary data.</text>
</comment>
<dbReference type="Gene3D" id="2.60.120.260">
    <property type="entry name" value="Galactose-binding domain-like"/>
    <property type="match status" value="1"/>
</dbReference>
<evidence type="ECO:0000313" key="1">
    <source>
        <dbReference type="EMBL" id="CAF3970602.1"/>
    </source>
</evidence>
<dbReference type="AlphaFoldDB" id="A0A8S2MUG9"/>
<sequence length="429" mass="47764">MSKVGVEQSKHLSQISVPIHLATITIHVIGEITALVLALLLPRTSGATTTVTTATTITTTSSTTKEPYYGRATFFFTDLQYSLQQQLLQLLPRVLRQLAQVPLLQQRLAQHRQQQRQHPHAQAQHQQVAPVLCRSQALHLQRQQQQLVQLPRQRLQQHQPHPVQVLLQRPAVHQRLRQQRPARAVLQSPALHHRRQQQHQLVLLQPPVQHPKQQLQHQLQALRPRPLQQCLPLALHQSLVQHQQRKRRLHREVSVICSSAGRGTLGSVSGNNPSSGWSLFRYNFTATDPSPMMLFGFQSQNNRYYFMDEVSVVSVNAPSIELLQNRGFKNSSTATTGWDQYCVILCGSSAGVIFVGSSCYGGAGNCFKDGCTGTGNISDNVDFLGQAFSASTGGTDDDVVVIDEHISFLFSTLLDLLVVTGDDTVEAII</sequence>
<proteinExistence type="predicted"/>
<gene>
    <name evidence="1" type="ORF">BYL167_LOCUS12057</name>
</gene>
<evidence type="ECO:0000313" key="2">
    <source>
        <dbReference type="Proteomes" id="UP000681967"/>
    </source>
</evidence>
<accession>A0A8S2MUG9</accession>
<reference evidence="1" key="1">
    <citation type="submission" date="2021-02" db="EMBL/GenBank/DDBJ databases">
        <authorList>
            <person name="Nowell W R."/>
        </authorList>
    </citation>
    <scope>NUCLEOTIDE SEQUENCE</scope>
</reference>
<dbReference type="EMBL" id="CAJOBH010003904">
    <property type="protein sequence ID" value="CAF3970602.1"/>
    <property type="molecule type" value="Genomic_DNA"/>
</dbReference>
<organism evidence="1 2">
    <name type="scientific">Rotaria magnacalcarata</name>
    <dbReference type="NCBI Taxonomy" id="392030"/>
    <lineage>
        <taxon>Eukaryota</taxon>
        <taxon>Metazoa</taxon>
        <taxon>Spiralia</taxon>
        <taxon>Gnathifera</taxon>
        <taxon>Rotifera</taxon>
        <taxon>Eurotatoria</taxon>
        <taxon>Bdelloidea</taxon>
        <taxon>Philodinida</taxon>
        <taxon>Philodinidae</taxon>
        <taxon>Rotaria</taxon>
    </lineage>
</organism>
<protein>
    <submittedName>
        <fullName evidence="1">Uncharacterized protein</fullName>
    </submittedName>
</protein>
<name>A0A8S2MUG9_9BILA</name>
<dbReference type="Proteomes" id="UP000681967">
    <property type="component" value="Unassembled WGS sequence"/>
</dbReference>